<dbReference type="InterPro" id="IPR025282">
    <property type="entry name" value="DUF4214"/>
</dbReference>
<feature type="domain" description="DUF4214" evidence="1">
    <location>
        <begin position="547"/>
        <end position="617"/>
    </location>
</feature>
<dbReference type="AlphaFoldDB" id="A0A2T1HQQ5"/>
<dbReference type="Proteomes" id="UP000239772">
    <property type="component" value="Unassembled WGS sequence"/>
</dbReference>
<dbReference type="SUPFAM" id="SSF51445">
    <property type="entry name" value="(Trans)glycosidases"/>
    <property type="match status" value="1"/>
</dbReference>
<sequence length="625" mass="67630">MALVAASFMVVMAVTSPSRGEAAVKDVMFGVNGHPFTAYPGVSLETQLTLAAGAGLRSYRVNVSGVHMADRLGSLIRLAKQHGVEILPVLTPALDIKKSTPEQLRKDAYDLAFTLVSRFKDDVRVWELGNELENYAIITACEQRDDGVQYNCNWGPAGGDSPLDYYGPRWAKVSAVLGGLSEGTVAADPTVRKAIGTAGWGHIGAFERMQQDGIKWDISVWHMYKEDPSWGLSAVSKFGRPIWITEFNQDFGSKGGDQVQADGLRRWINRIRELAPLYKIEAAHIYELMDETYWWPNFEAAMGLVRLEGDGSGGWRTGAPKPAYYAVRELLTGESVPAPAAEAAMQPLPSRKCQMGALPGDAPIPRRISYAYCLALGRDADGGGLQDWSKTIAGNPDGIPSVLVSLLLSDEFKQRAPGAFRSHEAFVATLYRVLLDRDPDPVLAGPLLQGLQLGKLTYAAAARNVIASPAFRQAHPALVSGASATEVAASAAKNWRVCRLNEMQSPNTAKQVDYAYCLVLGRNADGAGLRDYSERVKGGDAPYQIAISLAGSDEFVRKLGGSAVDPATTVRLLHLLLLGREPSSEELNRYSGRLGSGAMSAQDLAGEIIRSAEFKQRRPVLFAGY</sequence>
<accession>A0A2T1HQQ5</accession>
<evidence type="ECO:0000313" key="2">
    <source>
        <dbReference type="EMBL" id="PSC03980.1"/>
    </source>
</evidence>
<protein>
    <recommendedName>
        <fullName evidence="1">DUF4214 domain-containing protein</fullName>
    </recommendedName>
</protein>
<reference evidence="3" key="1">
    <citation type="submission" date="2018-03" db="EMBL/GenBank/DDBJ databases">
        <authorList>
            <person name="Sun L."/>
            <person name="Liu H."/>
            <person name="Chen W."/>
            <person name="Huang K."/>
            <person name="Liu W."/>
            <person name="Gao X."/>
        </authorList>
    </citation>
    <scope>NUCLEOTIDE SEQUENCE [LARGE SCALE GENOMIC DNA]</scope>
    <source>
        <strain evidence="3">SH9</strain>
    </source>
</reference>
<comment type="caution">
    <text evidence="2">The sequence shown here is derived from an EMBL/GenBank/DDBJ whole genome shotgun (WGS) entry which is preliminary data.</text>
</comment>
<proteinExistence type="predicted"/>
<dbReference type="Gene3D" id="1.10.3130.20">
    <property type="entry name" value="Phycobilisome linker domain"/>
    <property type="match status" value="1"/>
</dbReference>
<dbReference type="Pfam" id="PF13946">
    <property type="entry name" value="DUF4214"/>
    <property type="match status" value="1"/>
</dbReference>
<dbReference type="InterPro" id="IPR038255">
    <property type="entry name" value="PBS_linker_sf"/>
</dbReference>
<evidence type="ECO:0000313" key="3">
    <source>
        <dbReference type="Proteomes" id="UP000239772"/>
    </source>
</evidence>
<dbReference type="Gene3D" id="3.20.20.80">
    <property type="entry name" value="Glycosidases"/>
    <property type="match status" value="1"/>
</dbReference>
<dbReference type="InterPro" id="IPR017853">
    <property type="entry name" value="GH"/>
</dbReference>
<organism evidence="2 3">
    <name type="scientific">Alsobacter soli</name>
    <dbReference type="NCBI Taxonomy" id="2109933"/>
    <lineage>
        <taxon>Bacteria</taxon>
        <taxon>Pseudomonadati</taxon>
        <taxon>Pseudomonadota</taxon>
        <taxon>Alphaproteobacteria</taxon>
        <taxon>Hyphomicrobiales</taxon>
        <taxon>Alsobacteraceae</taxon>
        <taxon>Alsobacter</taxon>
    </lineage>
</organism>
<evidence type="ECO:0000259" key="1">
    <source>
        <dbReference type="Pfam" id="PF13946"/>
    </source>
</evidence>
<keyword evidence="3" id="KW-1185">Reference proteome</keyword>
<gene>
    <name evidence="2" type="ORF">SLNSH_16235</name>
</gene>
<dbReference type="EMBL" id="PVZS01000018">
    <property type="protein sequence ID" value="PSC03980.1"/>
    <property type="molecule type" value="Genomic_DNA"/>
</dbReference>
<name>A0A2T1HQQ5_9HYPH</name>